<dbReference type="Gene3D" id="3.30.710.10">
    <property type="entry name" value="Potassium Channel Kv1.1, Chain A"/>
    <property type="match status" value="1"/>
</dbReference>
<feature type="region of interest" description="Disordered" evidence="1">
    <location>
        <begin position="226"/>
        <end position="247"/>
    </location>
</feature>
<feature type="compositionally biased region" description="Basic residues" evidence="1">
    <location>
        <begin position="232"/>
        <end position="241"/>
    </location>
</feature>
<evidence type="ECO:0000313" key="2">
    <source>
        <dbReference type="EMBL" id="TFY63666.1"/>
    </source>
</evidence>
<protein>
    <recommendedName>
        <fullName evidence="4">BTB domain-containing protein</fullName>
    </recommendedName>
</protein>
<gene>
    <name evidence="2" type="ORF">EVJ58_g3117</name>
</gene>
<dbReference type="STRING" id="34475.A0A4Y9YM67"/>
<dbReference type="AlphaFoldDB" id="A0A4Y9YM67"/>
<sequence length="283" mass="31992">MSTQGSLQLRHERFYLEDGNAVFQVESLLFRVHASLFKNSPIFSDIIRASFNLDSNEGRSDKKPILLTGTAATNFECFLSCFYPSRTSWQVDDMPFKAWASVFDLAMKWQFDDVRDLAVRHLQDIRTDAPTLAGQIALASRHRLEGWYWEACLKICERAPPLSEDEGAQLGLAETVRLSAIRQTIRSRASQSLTSGSRAHMLHGEVSISPEDHGYIKKELHLRVTAADKQAPKRNKARKANIRGSDHGAWGSDEARWSYGWEEATIRRSDGVWETDVASGDEF</sequence>
<name>A0A4Y9YM67_9APHY</name>
<evidence type="ECO:0000256" key="1">
    <source>
        <dbReference type="SAM" id="MobiDB-lite"/>
    </source>
</evidence>
<proteinExistence type="predicted"/>
<dbReference type="EMBL" id="SEKV01000123">
    <property type="protein sequence ID" value="TFY63666.1"/>
    <property type="molecule type" value="Genomic_DNA"/>
</dbReference>
<organism evidence="2 3">
    <name type="scientific">Rhodofomes roseus</name>
    <dbReference type="NCBI Taxonomy" id="34475"/>
    <lineage>
        <taxon>Eukaryota</taxon>
        <taxon>Fungi</taxon>
        <taxon>Dikarya</taxon>
        <taxon>Basidiomycota</taxon>
        <taxon>Agaricomycotina</taxon>
        <taxon>Agaricomycetes</taxon>
        <taxon>Polyporales</taxon>
        <taxon>Rhodofomes</taxon>
    </lineage>
</organism>
<evidence type="ECO:0000313" key="3">
    <source>
        <dbReference type="Proteomes" id="UP000298390"/>
    </source>
</evidence>
<evidence type="ECO:0008006" key="4">
    <source>
        <dbReference type="Google" id="ProtNLM"/>
    </source>
</evidence>
<comment type="caution">
    <text evidence="2">The sequence shown here is derived from an EMBL/GenBank/DDBJ whole genome shotgun (WGS) entry which is preliminary data.</text>
</comment>
<accession>A0A4Y9YM67</accession>
<reference evidence="2 3" key="1">
    <citation type="submission" date="2019-01" db="EMBL/GenBank/DDBJ databases">
        <title>Genome sequencing of the rare red list fungi Fomitopsis rosea.</title>
        <authorList>
            <person name="Buettner E."/>
            <person name="Kellner H."/>
        </authorList>
    </citation>
    <scope>NUCLEOTIDE SEQUENCE [LARGE SCALE GENOMIC DNA]</scope>
    <source>
        <strain evidence="2 3">DSM 105464</strain>
    </source>
</reference>
<dbReference type="Proteomes" id="UP000298390">
    <property type="component" value="Unassembled WGS sequence"/>
</dbReference>
<dbReference type="InterPro" id="IPR011333">
    <property type="entry name" value="SKP1/BTB/POZ_sf"/>
</dbReference>